<dbReference type="PANTHER" id="PTHR33645:SF11">
    <property type="entry name" value="AMINOPEPTIDASE (DUF3754)"/>
    <property type="match status" value="1"/>
</dbReference>
<accession>A0A059BF34</accession>
<dbReference type="OMA" id="DQECKEM"/>
<dbReference type="Gramene" id="KCW64290">
    <property type="protein sequence ID" value="KCW64290"/>
    <property type="gene ID" value="EUGRSUZ_G01926"/>
</dbReference>
<protein>
    <recommendedName>
        <fullName evidence="3">Aminopeptidase</fullName>
    </recommendedName>
</protein>
<dbReference type="Pfam" id="PF12576">
    <property type="entry name" value="DUF3754"/>
    <property type="match status" value="1"/>
</dbReference>
<dbReference type="InParanoid" id="A0A059BF34"/>
<feature type="compositionally biased region" description="Basic and acidic residues" evidence="1">
    <location>
        <begin position="36"/>
        <end position="45"/>
    </location>
</feature>
<dbReference type="eggNOG" id="ENOG502QVBY">
    <property type="taxonomic scope" value="Eukaryota"/>
</dbReference>
<dbReference type="OrthoDB" id="2020015at2759"/>
<sequence>MGKDTSLSLSLYPLSLSRISSPRRKSSDSIPAADEGMGKKEKKRELMRLERESVIPILKHRLVAALSSLIERKADRPEFVKLCGRVEYAIRAWYNLQFEEMMYLHSFFDPVHGARKLEQQNLTPEDIDSSEEKFLTDLLQVMEKSNFKILTDYEINVALSAQYCLNLPIKVDESKLDKKLLRRYFSKYPHDDLPFFADKYIIFRRGIGIDRRTDYFFKTKLNTIIARWWRHFLKYTGIKRVFFRKSSAQSNINPRGRVQINSEAEPDNLYIERIRIENMKLSISNLLSKNTIQEPTFERIIVLYRQASDEADMDRGIYLKHFKNIPMADMEIVLPEKQIPSLTPVDWVKFVVSAVIGLVTVLTSLQMPKADIRIISGILFALVGYCVKTYLTFQKNVVAYQNLIARSVYDKQLDSGRGTLLHLCDDMIQQEVKEVIVSFFILMQKGTATRQDIDLHCEELIKKEFNVNCNFDVDDAVKKLEKLGLVVQDADGNYSCVELKHANKIIGTTAEEVVMKAREGAGIP</sequence>
<dbReference type="AlphaFoldDB" id="A0A059BF34"/>
<dbReference type="EMBL" id="KK198759">
    <property type="protein sequence ID" value="KCW64290.1"/>
    <property type="molecule type" value="Genomic_DNA"/>
</dbReference>
<gene>
    <name evidence="2" type="ORF">EUGRSUZ_G01926</name>
</gene>
<organism evidence="2">
    <name type="scientific">Eucalyptus grandis</name>
    <name type="common">Flooded gum</name>
    <dbReference type="NCBI Taxonomy" id="71139"/>
    <lineage>
        <taxon>Eukaryota</taxon>
        <taxon>Viridiplantae</taxon>
        <taxon>Streptophyta</taxon>
        <taxon>Embryophyta</taxon>
        <taxon>Tracheophyta</taxon>
        <taxon>Spermatophyta</taxon>
        <taxon>Magnoliopsida</taxon>
        <taxon>eudicotyledons</taxon>
        <taxon>Gunneridae</taxon>
        <taxon>Pentapetalae</taxon>
        <taxon>rosids</taxon>
        <taxon>malvids</taxon>
        <taxon>Myrtales</taxon>
        <taxon>Myrtaceae</taxon>
        <taxon>Myrtoideae</taxon>
        <taxon>Eucalypteae</taxon>
        <taxon>Eucalyptus</taxon>
    </lineage>
</organism>
<dbReference type="PANTHER" id="PTHR33645">
    <property type="entry name" value="AMINOPEPTIDASE (DUF3754)"/>
    <property type="match status" value="1"/>
</dbReference>
<reference evidence="2" key="1">
    <citation type="submission" date="2013-07" db="EMBL/GenBank/DDBJ databases">
        <title>The genome of Eucalyptus grandis.</title>
        <authorList>
            <person name="Schmutz J."/>
            <person name="Hayes R."/>
            <person name="Myburg A."/>
            <person name="Tuskan G."/>
            <person name="Grattapaglia D."/>
            <person name="Rokhsar D.S."/>
        </authorList>
    </citation>
    <scope>NUCLEOTIDE SEQUENCE</scope>
    <source>
        <tissue evidence="2">Leaf extractions</tissue>
    </source>
</reference>
<name>A0A059BF34_EUCGR</name>
<feature type="region of interest" description="Disordered" evidence="1">
    <location>
        <begin position="19"/>
        <end position="45"/>
    </location>
</feature>
<proteinExistence type="predicted"/>
<evidence type="ECO:0008006" key="3">
    <source>
        <dbReference type="Google" id="ProtNLM"/>
    </source>
</evidence>
<dbReference type="KEGG" id="egr:104453521"/>
<dbReference type="InterPro" id="IPR022227">
    <property type="entry name" value="DUF3754"/>
</dbReference>
<evidence type="ECO:0000256" key="1">
    <source>
        <dbReference type="SAM" id="MobiDB-lite"/>
    </source>
</evidence>
<evidence type="ECO:0000313" key="2">
    <source>
        <dbReference type="EMBL" id="KCW64290.1"/>
    </source>
</evidence>